<dbReference type="InterPro" id="IPR009072">
    <property type="entry name" value="Histone-fold"/>
</dbReference>
<proteinExistence type="inferred from homology"/>
<dbReference type="SMART" id="SM00427">
    <property type="entry name" value="H2B"/>
    <property type="match status" value="1"/>
</dbReference>
<keyword evidence="3" id="KW-1185">Reference proteome</keyword>
<dbReference type="PANTHER" id="PTHR23428">
    <property type="entry name" value="HISTONE H2B"/>
    <property type="match status" value="1"/>
</dbReference>
<name>A0A7N0TCV8_KALFE</name>
<evidence type="ECO:0000256" key="1">
    <source>
        <dbReference type="ARBA" id="ARBA00006846"/>
    </source>
</evidence>
<dbReference type="GO" id="GO:0000786">
    <property type="term" value="C:nucleosome"/>
    <property type="evidence" value="ECO:0007669"/>
    <property type="project" value="InterPro"/>
</dbReference>
<dbReference type="SUPFAM" id="SSF47113">
    <property type="entry name" value="Histone-fold"/>
    <property type="match status" value="1"/>
</dbReference>
<dbReference type="GO" id="GO:0030527">
    <property type="term" value="F:structural constituent of chromatin"/>
    <property type="evidence" value="ECO:0007669"/>
    <property type="project" value="InterPro"/>
</dbReference>
<dbReference type="Proteomes" id="UP000594263">
    <property type="component" value="Unplaced"/>
</dbReference>
<evidence type="ECO:0000313" key="2">
    <source>
        <dbReference type="EnsemblPlants" id="Kaladp0032s0193.1.v1.1"/>
    </source>
</evidence>
<dbReference type="GO" id="GO:0046982">
    <property type="term" value="F:protein heterodimerization activity"/>
    <property type="evidence" value="ECO:0007669"/>
    <property type="project" value="InterPro"/>
</dbReference>
<accession>A0A7N0TCV8</accession>
<dbReference type="Gene3D" id="1.10.20.10">
    <property type="entry name" value="Histone, subunit A"/>
    <property type="match status" value="2"/>
</dbReference>
<dbReference type="InterPro" id="IPR000558">
    <property type="entry name" value="Histone_H2B"/>
</dbReference>
<reference evidence="2" key="1">
    <citation type="submission" date="2021-01" db="UniProtKB">
        <authorList>
            <consortium name="EnsemblPlants"/>
        </authorList>
    </citation>
    <scope>IDENTIFICATION</scope>
</reference>
<organism evidence="2 3">
    <name type="scientific">Kalanchoe fedtschenkoi</name>
    <name type="common">Lavender scallops</name>
    <name type="synonym">South American air plant</name>
    <dbReference type="NCBI Taxonomy" id="63787"/>
    <lineage>
        <taxon>Eukaryota</taxon>
        <taxon>Viridiplantae</taxon>
        <taxon>Streptophyta</taxon>
        <taxon>Embryophyta</taxon>
        <taxon>Tracheophyta</taxon>
        <taxon>Spermatophyta</taxon>
        <taxon>Magnoliopsida</taxon>
        <taxon>eudicotyledons</taxon>
        <taxon>Gunneridae</taxon>
        <taxon>Pentapetalae</taxon>
        <taxon>Saxifragales</taxon>
        <taxon>Crassulaceae</taxon>
        <taxon>Kalanchoe</taxon>
    </lineage>
</organism>
<dbReference type="EnsemblPlants" id="Kaladp0032s0193.1.v1.1">
    <property type="protein sequence ID" value="Kaladp0032s0193.1.v1.1"/>
    <property type="gene ID" value="Kaladp0032s0193.v1.1"/>
</dbReference>
<sequence>MKKLAEKRVPKDASTFDRKKTRMKKSVGTYKIYIFMVPNQVHPDIGISNKLARYNKKPAITSSEILTDVRLLLPSKYQGSSLSTLFRKLSRLSQSSAAP</sequence>
<dbReference type="GO" id="GO:0003677">
    <property type="term" value="F:DNA binding"/>
    <property type="evidence" value="ECO:0007669"/>
    <property type="project" value="InterPro"/>
</dbReference>
<evidence type="ECO:0000313" key="3">
    <source>
        <dbReference type="Proteomes" id="UP000594263"/>
    </source>
</evidence>
<dbReference type="Gramene" id="Kaladp0032s0193.1.v1.1">
    <property type="protein sequence ID" value="Kaladp0032s0193.1.v1.1"/>
    <property type="gene ID" value="Kaladp0032s0193.v1.1"/>
</dbReference>
<dbReference type="AlphaFoldDB" id="A0A7N0TCV8"/>
<comment type="similarity">
    <text evidence="1">Belongs to the histone H2B family.</text>
</comment>
<protein>
    <submittedName>
        <fullName evidence="2">Uncharacterized protein</fullName>
    </submittedName>
</protein>